<feature type="compositionally biased region" description="Basic and acidic residues" evidence="1">
    <location>
        <begin position="61"/>
        <end position="76"/>
    </location>
</feature>
<sequence>VPEHPPAPQLRAADDARRGPRGGAAVRAQGLRLDEALAGERRGVRARGRGRRGRHGAAALRARDGRAAEGPRDRARQGARPPRGPRGV</sequence>
<proteinExistence type="predicted"/>
<name>A0A6J4STP1_9ACTN</name>
<accession>A0A6J4STP1</accession>
<evidence type="ECO:0000313" key="2">
    <source>
        <dbReference type="EMBL" id="CAA9504912.1"/>
    </source>
</evidence>
<feature type="non-terminal residue" evidence="2">
    <location>
        <position position="88"/>
    </location>
</feature>
<organism evidence="2">
    <name type="scientific">uncultured Solirubrobacteraceae bacterium</name>
    <dbReference type="NCBI Taxonomy" id="1162706"/>
    <lineage>
        <taxon>Bacteria</taxon>
        <taxon>Bacillati</taxon>
        <taxon>Actinomycetota</taxon>
        <taxon>Thermoleophilia</taxon>
        <taxon>Solirubrobacterales</taxon>
        <taxon>Solirubrobacteraceae</taxon>
        <taxon>environmental samples</taxon>
    </lineage>
</organism>
<feature type="region of interest" description="Disordered" evidence="1">
    <location>
        <begin position="43"/>
        <end position="88"/>
    </location>
</feature>
<gene>
    <name evidence="2" type="ORF">AVDCRST_MAG13-2473</name>
</gene>
<protein>
    <submittedName>
        <fullName evidence="2">Uncharacterized protein</fullName>
    </submittedName>
</protein>
<feature type="region of interest" description="Disordered" evidence="1">
    <location>
        <begin position="1"/>
        <end position="28"/>
    </location>
</feature>
<dbReference type="EMBL" id="CADCVO010000392">
    <property type="protein sequence ID" value="CAA9504912.1"/>
    <property type="molecule type" value="Genomic_DNA"/>
</dbReference>
<feature type="non-terminal residue" evidence="2">
    <location>
        <position position="1"/>
    </location>
</feature>
<feature type="compositionally biased region" description="Basic residues" evidence="1">
    <location>
        <begin position="44"/>
        <end position="55"/>
    </location>
</feature>
<dbReference type="AlphaFoldDB" id="A0A6J4STP1"/>
<evidence type="ECO:0000256" key="1">
    <source>
        <dbReference type="SAM" id="MobiDB-lite"/>
    </source>
</evidence>
<reference evidence="2" key="1">
    <citation type="submission" date="2020-02" db="EMBL/GenBank/DDBJ databases">
        <authorList>
            <person name="Meier V. D."/>
        </authorList>
    </citation>
    <scope>NUCLEOTIDE SEQUENCE</scope>
    <source>
        <strain evidence="2">AVDCRST_MAG13</strain>
    </source>
</reference>